<feature type="transmembrane region" description="Helical" evidence="6">
    <location>
        <begin position="141"/>
        <end position="164"/>
    </location>
</feature>
<dbReference type="SUPFAM" id="SSF51306">
    <property type="entry name" value="LexA/Signal peptidase"/>
    <property type="match status" value="1"/>
</dbReference>
<reference evidence="8 11" key="2">
    <citation type="submission" date="2018-07" db="EMBL/GenBank/DDBJ databases">
        <title>Genome sequences of Haloplanus aerogenes JCM 16430T.</title>
        <authorList>
            <person name="Kim Y.B."/>
            <person name="Roh S.W."/>
        </authorList>
    </citation>
    <scope>NUCLEOTIDE SEQUENCE [LARGE SCALE GENOMIC DNA]</scope>
    <source>
        <strain evidence="8 11">JCM 16430</strain>
    </source>
</reference>
<dbReference type="EC" id="3.4.21.89" evidence="8"/>
<evidence type="ECO:0000256" key="6">
    <source>
        <dbReference type="SAM" id="Phobius"/>
    </source>
</evidence>
<accession>A0A3G8QSI3</accession>
<dbReference type="Gene3D" id="2.10.109.10">
    <property type="entry name" value="Umud Fragment, subunit A"/>
    <property type="match status" value="1"/>
</dbReference>
<dbReference type="NCBIfam" id="TIGR02228">
    <property type="entry name" value="sigpep_I_arch"/>
    <property type="match status" value="1"/>
</dbReference>
<dbReference type="GO" id="GO:0009003">
    <property type="term" value="F:signal peptidase activity"/>
    <property type="evidence" value="ECO:0007669"/>
    <property type="project" value="UniProtKB-EC"/>
</dbReference>
<evidence type="ECO:0000313" key="10">
    <source>
        <dbReference type="Proteomes" id="UP000277326"/>
    </source>
</evidence>
<feature type="region of interest" description="Disordered" evidence="5">
    <location>
        <begin position="341"/>
        <end position="387"/>
    </location>
</feature>
<dbReference type="Proteomes" id="UP000277326">
    <property type="component" value="Unassembled WGS sequence"/>
</dbReference>
<evidence type="ECO:0000313" key="11">
    <source>
        <dbReference type="Proteomes" id="UP000282007"/>
    </source>
</evidence>
<reference evidence="9 10" key="1">
    <citation type="journal article" date="2015" name="Stand. Genomic Sci.">
        <title>Genomic Encyclopedia of Bacterial and Archaeal Type Strains, Phase III: the genomes of soil and plant-associated and newly described type strains.</title>
        <authorList>
            <person name="Whitman W.B."/>
            <person name="Woyke T."/>
            <person name="Klenk H.P."/>
            <person name="Zhou Y."/>
            <person name="Lilburn T.G."/>
            <person name="Beck B.J."/>
            <person name="De Vos P."/>
            <person name="Vandamme P."/>
            <person name="Eisen J.A."/>
            <person name="Garrity G."/>
            <person name="Hugenholtz P."/>
            <person name="Kyrpides N.C."/>
        </authorList>
    </citation>
    <scope>NUCLEOTIDE SEQUENCE [LARGE SCALE GENOMIC DNA]</scope>
    <source>
        <strain evidence="9 10">CGMCC 1.10124</strain>
    </source>
</reference>
<proteinExistence type="predicted"/>
<evidence type="ECO:0000256" key="4">
    <source>
        <dbReference type="ARBA" id="ARBA00023136"/>
    </source>
</evidence>
<dbReference type="GO" id="GO:0004252">
    <property type="term" value="F:serine-type endopeptidase activity"/>
    <property type="evidence" value="ECO:0007669"/>
    <property type="project" value="InterPro"/>
</dbReference>
<reference evidence="9" key="3">
    <citation type="submission" date="2018-10" db="EMBL/GenBank/DDBJ databases">
        <authorList>
            <person name="Whitman W."/>
            <person name="Huntemann M."/>
            <person name="Clum A."/>
            <person name="Pillay M."/>
            <person name="Palaniappan K."/>
            <person name="Varghese N."/>
            <person name="Mikhailova N."/>
            <person name="Stamatis D."/>
            <person name="Reddy T."/>
            <person name="Daum C."/>
            <person name="Shapiro N."/>
            <person name="Ivanova N."/>
            <person name="Kyrpides N."/>
            <person name="Woyke T."/>
        </authorList>
    </citation>
    <scope>NUCLEOTIDE SEQUENCE</scope>
    <source>
        <strain evidence="9">CGMCC 1.10124</strain>
    </source>
</reference>
<keyword evidence="3 6" id="KW-1133">Transmembrane helix</keyword>
<dbReference type="GeneID" id="38471298"/>
<evidence type="ECO:0000256" key="5">
    <source>
        <dbReference type="SAM" id="MobiDB-lite"/>
    </source>
</evidence>
<evidence type="ECO:0000256" key="1">
    <source>
        <dbReference type="ARBA" id="ARBA00004370"/>
    </source>
</evidence>
<dbReference type="InterPro" id="IPR036286">
    <property type="entry name" value="LexA/Signal_pep-like_sf"/>
</dbReference>
<dbReference type="EMBL" id="REFS01000001">
    <property type="protein sequence ID" value="RMB25102.1"/>
    <property type="molecule type" value="Genomic_DNA"/>
</dbReference>
<dbReference type="GO" id="GO:0016020">
    <property type="term" value="C:membrane"/>
    <property type="evidence" value="ECO:0007669"/>
    <property type="project" value="UniProtKB-SubCell"/>
</dbReference>
<evidence type="ECO:0000259" key="7">
    <source>
        <dbReference type="Pfam" id="PF10502"/>
    </source>
</evidence>
<sequence>MTPNIRQMLEPRTIGRALLVVVLLALIAPFVVYAVPATVGGEASYVVLTASMTPAIAPGDVVVVDAVPARDVRVGDVIVFEQQAGDSIPITHRVIAVDRPADAPPEFRTKGDANEDADLSPVTPDRLVGRVMLTIPLIGHVIQFVGTPAGFVALVVLPLGLLVVSEVVDLLRSGRSGNVVASDGDDGGAVSTADATVDDAAQPTATPADDQVVITPADLTLTSVALGAFAVYAGYAALQNTTTVSVTLAVAVGALFALAAGIRLFGLADEGIDAGTVSAAAPSVYIHDARPPGPTVDVASPADLRAIAGALGRPVLRDDGDRYVVLDGSVTYACDVPAERDCEDAVEEHPDTEPMVDTDSSVVPAAASASESATPSSASPNSGGAGR</sequence>
<dbReference type="Pfam" id="PF10502">
    <property type="entry name" value="Peptidase_S26"/>
    <property type="match status" value="1"/>
</dbReference>
<comment type="subcellular location">
    <subcellularLocation>
        <location evidence="1">Membrane</location>
    </subcellularLocation>
</comment>
<dbReference type="Proteomes" id="UP000282007">
    <property type="component" value="Chromosome"/>
</dbReference>
<keyword evidence="8" id="KW-0378">Hydrolase</keyword>
<dbReference type="OrthoDB" id="4822at2157"/>
<protein>
    <submittedName>
        <fullName evidence="8">Signal peptidase I</fullName>
        <ecNumber evidence="8">3.4.21.89</ecNumber>
    </submittedName>
</protein>
<dbReference type="InterPro" id="IPR001733">
    <property type="entry name" value="Peptidase_S26B"/>
</dbReference>
<feature type="transmembrane region" description="Helical" evidence="6">
    <location>
        <begin position="219"/>
        <end position="238"/>
    </location>
</feature>
<dbReference type="CDD" id="cd06530">
    <property type="entry name" value="S26_SPase_I"/>
    <property type="match status" value="1"/>
</dbReference>
<organism evidence="8 11">
    <name type="scientific">Haloplanus aerogenes</name>
    <dbReference type="NCBI Taxonomy" id="660522"/>
    <lineage>
        <taxon>Archaea</taxon>
        <taxon>Methanobacteriati</taxon>
        <taxon>Methanobacteriota</taxon>
        <taxon>Stenosarchaea group</taxon>
        <taxon>Halobacteria</taxon>
        <taxon>Halobacteriales</taxon>
        <taxon>Haloferacaceae</taxon>
        <taxon>Haloplanus</taxon>
    </lineage>
</organism>
<name>A0A3G8QSI3_9EURY</name>
<keyword evidence="4 6" id="KW-0472">Membrane</keyword>
<evidence type="ECO:0000313" key="9">
    <source>
        <dbReference type="EMBL" id="RMB25102.1"/>
    </source>
</evidence>
<gene>
    <name evidence="9" type="ORF">ATH50_0185</name>
    <name evidence="8" type="ORF">DU502_08390</name>
</gene>
<evidence type="ECO:0000256" key="2">
    <source>
        <dbReference type="ARBA" id="ARBA00022692"/>
    </source>
</evidence>
<dbReference type="PANTHER" id="PTHR10806:SF6">
    <property type="entry name" value="SIGNAL PEPTIDASE COMPLEX CATALYTIC SUBUNIT SEC11"/>
    <property type="match status" value="1"/>
</dbReference>
<keyword evidence="2 6" id="KW-0812">Transmembrane</keyword>
<feature type="domain" description="Peptidase S26" evidence="7">
    <location>
        <begin position="26"/>
        <end position="97"/>
    </location>
</feature>
<dbReference type="KEGG" id="haer:DU502_08390"/>
<evidence type="ECO:0000313" key="8">
    <source>
        <dbReference type="EMBL" id="AZH25396.1"/>
    </source>
</evidence>
<evidence type="ECO:0000256" key="3">
    <source>
        <dbReference type="ARBA" id="ARBA00022989"/>
    </source>
</evidence>
<feature type="compositionally biased region" description="Low complexity" evidence="5">
    <location>
        <begin position="360"/>
        <end position="387"/>
    </location>
</feature>
<dbReference type="EMBL" id="CP034145">
    <property type="protein sequence ID" value="AZH25396.1"/>
    <property type="molecule type" value="Genomic_DNA"/>
</dbReference>
<dbReference type="RefSeq" id="WP_121918935.1">
    <property type="nucleotide sequence ID" value="NZ_CP034145.1"/>
</dbReference>
<keyword evidence="11" id="KW-1185">Reference proteome</keyword>
<dbReference type="GO" id="GO:0006465">
    <property type="term" value="P:signal peptide processing"/>
    <property type="evidence" value="ECO:0007669"/>
    <property type="project" value="InterPro"/>
</dbReference>
<dbReference type="InterPro" id="IPR019533">
    <property type="entry name" value="Peptidase_S26"/>
</dbReference>
<feature type="transmembrane region" description="Helical" evidence="6">
    <location>
        <begin position="244"/>
        <end position="265"/>
    </location>
</feature>
<dbReference type="AlphaFoldDB" id="A0A3G8QSI3"/>
<dbReference type="PANTHER" id="PTHR10806">
    <property type="entry name" value="SIGNAL PEPTIDASE COMPLEX CATALYTIC SUBUNIT SEC11"/>
    <property type="match status" value="1"/>
</dbReference>